<protein>
    <submittedName>
        <fullName evidence="1">Uncharacterized protein</fullName>
    </submittedName>
</protein>
<proteinExistence type="predicted"/>
<sequence length="133" mass="14865">MDPLTQIVGVREPLPANVTSHLRSRTFIIRHDGDVRASERSTGIEFAPPVLRYLPDDSGPFRFPQMGFVLLSLLQLDGSVVRDALNGRRPHALFVPYCDDARRSKFVSVGGWMRGLVRRVRGGLSIAYCRSSI</sequence>
<reference evidence="1 2" key="1">
    <citation type="journal article" date="2024" name="BMC Genomics">
        <title>De novo assembly and annotation of Popillia japonica's genome with initial clues to its potential as an invasive pest.</title>
        <authorList>
            <person name="Cucini C."/>
            <person name="Boschi S."/>
            <person name="Funari R."/>
            <person name="Cardaioli E."/>
            <person name="Iannotti N."/>
            <person name="Marturano G."/>
            <person name="Paoli F."/>
            <person name="Bruttini M."/>
            <person name="Carapelli A."/>
            <person name="Frati F."/>
            <person name="Nardi F."/>
        </authorList>
    </citation>
    <scope>NUCLEOTIDE SEQUENCE [LARGE SCALE GENOMIC DNA]</scope>
    <source>
        <strain evidence="1">DMR45628</strain>
    </source>
</reference>
<dbReference type="AlphaFoldDB" id="A0AAW1L4I9"/>
<comment type="caution">
    <text evidence="1">The sequence shown here is derived from an EMBL/GenBank/DDBJ whole genome shotgun (WGS) entry which is preliminary data.</text>
</comment>
<dbReference type="EMBL" id="JASPKY010000171">
    <property type="protein sequence ID" value="KAK9728315.1"/>
    <property type="molecule type" value="Genomic_DNA"/>
</dbReference>
<keyword evidence="2" id="KW-1185">Reference proteome</keyword>
<evidence type="ECO:0000313" key="1">
    <source>
        <dbReference type="EMBL" id="KAK9728315.1"/>
    </source>
</evidence>
<evidence type="ECO:0000313" key="2">
    <source>
        <dbReference type="Proteomes" id="UP001458880"/>
    </source>
</evidence>
<accession>A0AAW1L4I9</accession>
<organism evidence="1 2">
    <name type="scientific">Popillia japonica</name>
    <name type="common">Japanese beetle</name>
    <dbReference type="NCBI Taxonomy" id="7064"/>
    <lineage>
        <taxon>Eukaryota</taxon>
        <taxon>Metazoa</taxon>
        <taxon>Ecdysozoa</taxon>
        <taxon>Arthropoda</taxon>
        <taxon>Hexapoda</taxon>
        <taxon>Insecta</taxon>
        <taxon>Pterygota</taxon>
        <taxon>Neoptera</taxon>
        <taxon>Endopterygota</taxon>
        <taxon>Coleoptera</taxon>
        <taxon>Polyphaga</taxon>
        <taxon>Scarabaeiformia</taxon>
        <taxon>Scarabaeidae</taxon>
        <taxon>Rutelinae</taxon>
        <taxon>Popillia</taxon>
    </lineage>
</organism>
<gene>
    <name evidence="1" type="ORF">QE152_g18074</name>
</gene>
<name>A0AAW1L4I9_POPJA</name>
<dbReference type="Proteomes" id="UP001458880">
    <property type="component" value="Unassembled WGS sequence"/>
</dbReference>